<evidence type="ECO:0000313" key="3">
    <source>
        <dbReference type="Proteomes" id="UP000482960"/>
    </source>
</evidence>
<evidence type="ECO:0000256" key="1">
    <source>
        <dbReference type="SAM" id="MobiDB-lite"/>
    </source>
</evidence>
<dbReference type="AlphaFoldDB" id="A0A6V8L831"/>
<sequence>MPRRIQTCTRCAAERPAHAIWPIGPVCRNCYDTARANPGHCAGCERNRVLVAENHTGQPICGACAGVGNDHACQRCGASGNRHRRLVRPFAKWVLLRRARRRAQTRPITQGSVNGMRSRVLIALHFLAWLETIDLALAELTQAHVDQWLDDGTTYHYSLRPFLAWARSRRLTGDVEVPSLPVGTRRRPATPNRSNGSSYAAASTTPRCRSRCWPAAFCCCFGISASRQVQLSAEAIEHIDTTTHLRVAQHALLLPPRLADLAIQQRDRTDLRSIFGRTGVTCVQWLFPGLRPPGVVHLRAARRAGQLRPGRRARRLTAGAILVSGCPPRGCSDAQIPRSPSATASGP</sequence>
<name>A0A6V8L831_9ACTN</name>
<reference evidence="2 3" key="1">
    <citation type="submission" date="2020-03" db="EMBL/GenBank/DDBJ databases">
        <title>Whole genome shotgun sequence of Phytohabitans rumicis NBRC 108638.</title>
        <authorList>
            <person name="Komaki H."/>
            <person name="Tamura T."/>
        </authorList>
    </citation>
    <scope>NUCLEOTIDE SEQUENCE [LARGE SCALE GENOMIC DNA]</scope>
    <source>
        <strain evidence="2 3">NBRC 108638</strain>
    </source>
</reference>
<dbReference type="EMBL" id="BLPG01000001">
    <property type="protein sequence ID" value="GFJ93423.1"/>
    <property type="molecule type" value="Genomic_DNA"/>
</dbReference>
<comment type="caution">
    <text evidence="2">The sequence shown here is derived from an EMBL/GenBank/DDBJ whole genome shotgun (WGS) entry which is preliminary data.</text>
</comment>
<proteinExistence type="predicted"/>
<accession>A0A6V8L831</accession>
<gene>
    <name evidence="2" type="ORF">Prum_070650</name>
</gene>
<dbReference type="Proteomes" id="UP000482960">
    <property type="component" value="Unassembled WGS sequence"/>
</dbReference>
<feature type="compositionally biased region" description="Polar residues" evidence="1">
    <location>
        <begin position="191"/>
        <end position="202"/>
    </location>
</feature>
<feature type="region of interest" description="Disordered" evidence="1">
    <location>
        <begin position="179"/>
        <end position="202"/>
    </location>
</feature>
<keyword evidence="3" id="KW-1185">Reference proteome</keyword>
<organism evidence="2 3">
    <name type="scientific">Phytohabitans rumicis</name>
    <dbReference type="NCBI Taxonomy" id="1076125"/>
    <lineage>
        <taxon>Bacteria</taxon>
        <taxon>Bacillati</taxon>
        <taxon>Actinomycetota</taxon>
        <taxon>Actinomycetes</taxon>
        <taxon>Micromonosporales</taxon>
        <taxon>Micromonosporaceae</taxon>
    </lineage>
</organism>
<protein>
    <submittedName>
        <fullName evidence="2">Uncharacterized protein</fullName>
    </submittedName>
</protein>
<reference evidence="2 3" key="2">
    <citation type="submission" date="2020-03" db="EMBL/GenBank/DDBJ databases">
        <authorList>
            <person name="Ichikawa N."/>
            <person name="Kimura A."/>
            <person name="Kitahashi Y."/>
            <person name="Uohara A."/>
        </authorList>
    </citation>
    <scope>NUCLEOTIDE SEQUENCE [LARGE SCALE GENOMIC DNA]</scope>
    <source>
        <strain evidence="2 3">NBRC 108638</strain>
    </source>
</reference>
<evidence type="ECO:0000313" key="2">
    <source>
        <dbReference type="EMBL" id="GFJ93423.1"/>
    </source>
</evidence>